<feature type="region of interest" description="Disordered" evidence="4">
    <location>
        <begin position="207"/>
        <end position="259"/>
    </location>
</feature>
<dbReference type="SUPFAM" id="SSF48371">
    <property type="entry name" value="ARM repeat"/>
    <property type="match status" value="1"/>
</dbReference>
<protein>
    <submittedName>
        <fullName evidence="6">Armadillo-type protein</fullName>
    </submittedName>
</protein>
<evidence type="ECO:0000313" key="7">
    <source>
        <dbReference type="Proteomes" id="UP000724874"/>
    </source>
</evidence>
<keyword evidence="2" id="KW-0396">Initiation factor</keyword>
<dbReference type="InterPro" id="IPR003890">
    <property type="entry name" value="MIF4G-like_typ-3"/>
</dbReference>
<evidence type="ECO:0000256" key="2">
    <source>
        <dbReference type="ARBA" id="ARBA00022540"/>
    </source>
</evidence>
<evidence type="ECO:0000259" key="5">
    <source>
        <dbReference type="Pfam" id="PF02854"/>
    </source>
</evidence>
<dbReference type="GO" id="GO:0003743">
    <property type="term" value="F:translation initiation factor activity"/>
    <property type="evidence" value="ECO:0007669"/>
    <property type="project" value="UniProtKB-KW"/>
</dbReference>
<feature type="compositionally biased region" description="Basic and acidic residues" evidence="4">
    <location>
        <begin position="177"/>
        <end position="186"/>
    </location>
</feature>
<feature type="region of interest" description="Disordered" evidence="4">
    <location>
        <begin position="113"/>
        <end position="189"/>
    </location>
</feature>
<keyword evidence="3" id="KW-0648">Protein biosynthesis</keyword>
<dbReference type="InterPro" id="IPR016024">
    <property type="entry name" value="ARM-type_fold"/>
</dbReference>
<name>A0A9P5NIG8_GYMJU</name>
<evidence type="ECO:0000256" key="3">
    <source>
        <dbReference type="ARBA" id="ARBA00022917"/>
    </source>
</evidence>
<comment type="caution">
    <text evidence="6">The sequence shown here is derived from an EMBL/GenBank/DDBJ whole genome shotgun (WGS) entry which is preliminary data.</text>
</comment>
<evidence type="ECO:0000313" key="6">
    <source>
        <dbReference type="EMBL" id="KAF8890308.1"/>
    </source>
</evidence>
<evidence type="ECO:0000256" key="1">
    <source>
        <dbReference type="ARBA" id="ARBA00005775"/>
    </source>
</evidence>
<feature type="compositionally biased region" description="Polar residues" evidence="4">
    <location>
        <begin position="160"/>
        <end position="173"/>
    </location>
</feature>
<dbReference type="PANTHER" id="PTHR23253:SF9">
    <property type="entry name" value="EUKARYOTIC TRANSLATION INITIATION FACTOR 4 GAMMA 2"/>
    <property type="match status" value="1"/>
</dbReference>
<dbReference type="Proteomes" id="UP000724874">
    <property type="component" value="Unassembled WGS sequence"/>
</dbReference>
<comment type="similarity">
    <text evidence="1">Belongs to the eukaryotic initiation factor 4G family.</text>
</comment>
<feature type="compositionally biased region" description="Low complexity" evidence="4">
    <location>
        <begin position="231"/>
        <end position="250"/>
    </location>
</feature>
<dbReference type="PANTHER" id="PTHR23253">
    <property type="entry name" value="EUKARYOTIC TRANSLATION INITIATION FACTOR 4 GAMMA"/>
    <property type="match status" value="1"/>
</dbReference>
<evidence type="ECO:0000256" key="4">
    <source>
        <dbReference type="SAM" id="MobiDB-lite"/>
    </source>
</evidence>
<keyword evidence="7" id="KW-1185">Reference proteome</keyword>
<dbReference type="GO" id="GO:0016281">
    <property type="term" value="C:eukaryotic translation initiation factor 4F complex"/>
    <property type="evidence" value="ECO:0007669"/>
    <property type="project" value="TreeGrafter"/>
</dbReference>
<dbReference type="OrthoDB" id="514777at2759"/>
<dbReference type="AlphaFoldDB" id="A0A9P5NIG8"/>
<dbReference type="Pfam" id="PF02854">
    <property type="entry name" value="MIF4G"/>
    <property type="match status" value="1"/>
</dbReference>
<dbReference type="EMBL" id="JADNYJ010000076">
    <property type="protein sequence ID" value="KAF8890308.1"/>
    <property type="molecule type" value="Genomic_DNA"/>
</dbReference>
<feature type="domain" description="MIF4G" evidence="5">
    <location>
        <begin position="1"/>
        <end position="93"/>
    </location>
</feature>
<dbReference type="Gene3D" id="1.25.40.180">
    <property type="match status" value="1"/>
</dbReference>
<proteinExistence type="inferred from homology"/>
<sequence length="259" mass="28364">MKFFGELFKVQMLTERIMHNCVKKLLGNLDNPEEEEIESLCKLLTTVGAILDHPRPVLTWTFTCTDERAHKEPNVTLRMQFMLQDLLELRERKWIPRNAGTAQEKESYYRQINMPRGGSRGGGDSNEYPQVNPDGWAVAGSGAARPPTKAGDLSDYGQITKGQPITFGPSNIFSGKKGNDVKRESISRTNTGSNIFSMLSAQSAEAGGAAAKPLEPQQHKRLVLQPRTRPSVTETTGTASSAADSGSSSEDVGKVIINK</sequence>
<accession>A0A9P5NIG8</accession>
<organism evidence="6 7">
    <name type="scientific">Gymnopilus junonius</name>
    <name type="common">Spectacular rustgill mushroom</name>
    <name type="synonym">Gymnopilus spectabilis subsp. junonius</name>
    <dbReference type="NCBI Taxonomy" id="109634"/>
    <lineage>
        <taxon>Eukaryota</taxon>
        <taxon>Fungi</taxon>
        <taxon>Dikarya</taxon>
        <taxon>Basidiomycota</taxon>
        <taxon>Agaricomycotina</taxon>
        <taxon>Agaricomycetes</taxon>
        <taxon>Agaricomycetidae</taxon>
        <taxon>Agaricales</taxon>
        <taxon>Agaricineae</taxon>
        <taxon>Hymenogastraceae</taxon>
        <taxon>Gymnopilus</taxon>
    </lineage>
</organism>
<dbReference type="GO" id="GO:0003729">
    <property type="term" value="F:mRNA binding"/>
    <property type="evidence" value="ECO:0007669"/>
    <property type="project" value="TreeGrafter"/>
</dbReference>
<gene>
    <name evidence="6" type="ORF">CPB84DRAFT_1940372</name>
</gene>
<reference evidence="6" key="1">
    <citation type="submission" date="2020-11" db="EMBL/GenBank/DDBJ databases">
        <authorList>
            <consortium name="DOE Joint Genome Institute"/>
            <person name="Ahrendt S."/>
            <person name="Riley R."/>
            <person name="Andreopoulos W."/>
            <person name="LaButti K."/>
            <person name="Pangilinan J."/>
            <person name="Ruiz-duenas F.J."/>
            <person name="Barrasa J.M."/>
            <person name="Sanchez-Garcia M."/>
            <person name="Camarero S."/>
            <person name="Miyauchi S."/>
            <person name="Serrano A."/>
            <person name="Linde D."/>
            <person name="Babiker R."/>
            <person name="Drula E."/>
            <person name="Ayuso-Fernandez I."/>
            <person name="Pacheco R."/>
            <person name="Padilla G."/>
            <person name="Ferreira P."/>
            <person name="Barriuso J."/>
            <person name="Kellner H."/>
            <person name="Castanera R."/>
            <person name="Alfaro M."/>
            <person name="Ramirez L."/>
            <person name="Pisabarro A.G."/>
            <person name="Kuo A."/>
            <person name="Tritt A."/>
            <person name="Lipzen A."/>
            <person name="He G."/>
            <person name="Yan M."/>
            <person name="Ng V."/>
            <person name="Cullen D."/>
            <person name="Martin F."/>
            <person name="Rosso M.-N."/>
            <person name="Henrissat B."/>
            <person name="Hibbett D."/>
            <person name="Martinez A.T."/>
            <person name="Grigoriev I.V."/>
        </authorList>
    </citation>
    <scope>NUCLEOTIDE SEQUENCE</scope>
    <source>
        <strain evidence="6">AH 44721</strain>
    </source>
</reference>